<dbReference type="InterPro" id="IPR002797">
    <property type="entry name" value="Polysacc_synth"/>
</dbReference>
<proteinExistence type="predicted"/>
<gene>
    <name evidence="7" type="ORF">GPA25_21155</name>
</gene>
<evidence type="ECO:0000256" key="6">
    <source>
        <dbReference type="SAM" id="Phobius"/>
    </source>
</evidence>
<feature type="transmembrane region" description="Helical" evidence="6">
    <location>
        <begin position="265"/>
        <end position="288"/>
    </location>
</feature>
<dbReference type="Proteomes" id="UP000648984">
    <property type="component" value="Unassembled WGS sequence"/>
</dbReference>
<feature type="transmembrane region" description="Helical" evidence="6">
    <location>
        <begin position="188"/>
        <end position="207"/>
    </location>
</feature>
<feature type="transmembrane region" description="Helical" evidence="6">
    <location>
        <begin position="309"/>
        <end position="327"/>
    </location>
</feature>
<dbReference type="InterPro" id="IPR050833">
    <property type="entry name" value="Poly_Biosynth_Transport"/>
</dbReference>
<keyword evidence="2" id="KW-1003">Cell membrane</keyword>
<keyword evidence="8" id="KW-1185">Reference proteome</keyword>
<dbReference type="PANTHER" id="PTHR30250">
    <property type="entry name" value="PST FAMILY PREDICTED COLANIC ACID TRANSPORTER"/>
    <property type="match status" value="1"/>
</dbReference>
<feature type="transmembrane region" description="Helical" evidence="6">
    <location>
        <begin position="41"/>
        <end position="61"/>
    </location>
</feature>
<evidence type="ECO:0000256" key="3">
    <source>
        <dbReference type="ARBA" id="ARBA00022692"/>
    </source>
</evidence>
<feature type="transmembrane region" description="Helical" evidence="6">
    <location>
        <begin position="12"/>
        <end position="35"/>
    </location>
</feature>
<evidence type="ECO:0000313" key="8">
    <source>
        <dbReference type="Proteomes" id="UP000648984"/>
    </source>
</evidence>
<dbReference type="EMBL" id="WTVQ01000056">
    <property type="protein sequence ID" value="NMG77267.1"/>
    <property type="molecule type" value="Genomic_DNA"/>
</dbReference>
<dbReference type="PANTHER" id="PTHR30250:SF26">
    <property type="entry name" value="PSMA PROTEIN"/>
    <property type="match status" value="1"/>
</dbReference>
<feature type="transmembrane region" description="Helical" evidence="6">
    <location>
        <begin position="158"/>
        <end position="182"/>
    </location>
</feature>
<dbReference type="Pfam" id="PF01943">
    <property type="entry name" value="Polysacc_synt"/>
    <property type="match status" value="1"/>
</dbReference>
<feature type="transmembrane region" description="Helical" evidence="6">
    <location>
        <begin position="228"/>
        <end position="245"/>
    </location>
</feature>
<comment type="caution">
    <text evidence="7">The sequence shown here is derived from an EMBL/GenBank/DDBJ whole genome shotgun (WGS) entry which is preliminary data.</text>
</comment>
<feature type="transmembrane region" description="Helical" evidence="6">
    <location>
        <begin position="403"/>
        <end position="421"/>
    </location>
</feature>
<feature type="transmembrane region" description="Helical" evidence="6">
    <location>
        <begin position="379"/>
        <end position="397"/>
    </location>
</feature>
<comment type="subcellular location">
    <subcellularLocation>
        <location evidence="1">Cell membrane</location>
        <topology evidence="1">Multi-pass membrane protein</topology>
    </subcellularLocation>
</comment>
<feature type="transmembrane region" description="Helical" evidence="6">
    <location>
        <begin position="465"/>
        <end position="485"/>
    </location>
</feature>
<accession>A0ABX1QIG4</accession>
<organism evidence="7 8">
    <name type="scientific">Aromatoleum diolicum</name>
    <dbReference type="NCBI Taxonomy" id="75796"/>
    <lineage>
        <taxon>Bacteria</taxon>
        <taxon>Pseudomonadati</taxon>
        <taxon>Pseudomonadota</taxon>
        <taxon>Betaproteobacteria</taxon>
        <taxon>Rhodocyclales</taxon>
        <taxon>Rhodocyclaceae</taxon>
        <taxon>Aromatoleum</taxon>
    </lineage>
</organism>
<feature type="transmembrane region" description="Helical" evidence="6">
    <location>
        <begin position="91"/>
        <end position="116"/>
    </location>
</feature>
<evidence type="ECO:0000256" key="4">
    <source>
        <dbReference type="ARBA" id="ARBA00022989"/>
    </source>
</evidence>
<feature type="transmembrane region" description="Helical" evidence="6">
    <location>
        <begin position="347"/>
        <end position="367"/>
    </location>
</feature>
<reference evidence="7 8" key="1">
    <citation type="submission" date="2019-12" db="EMBL/GenBank/DDBJ databases">
        <title>Comparative genomics gives insights into the taxonomy of the Azoarcus-Aromatoleum group and reveals separate origins of nif in the plant-associated Azoarcus and non-plant-associated Aromatoleum sub-groups.</title>
        <authorList>
            <person name="Lafos M."/>
            <person name="Maluk M."/>
            <person name="Batista M."/>
            <person name="Junghare M."/>
            <person name="Carmona M."/>
            <person name="Faoro H."/>
            <person name="Cruz L.M."/>
            <person name="Battistoni F."/>
            <person name="De Souza E."/>
            <person name="Pedrosa F."/>
            <person name="Chen W.-M."/>
            <person name="Poole P.S."/>
            <person name="Dixon R.A."/>
            <person name="James E.K."/>
        </authorList>
    </citation>
    <scope>NUCLEOTIDE SEQUENCE [LARGE SCALE GENOMIC DNA]</scope>
    <source>
        <strain evidence="7 8">22Lin</strain>
    </source>
</reference>
<sequence length="506" mass="54498">MKQPRSFARNAFANFLARGWAGLLWLALVPVYLQFLGSEAYGLVGLYLSLSMIVQLLDLGLSPTMTRELARNSGKDAELAGMRDLVATAELASWGMALTIAIGLCALFELTASTWIRAGSLSHDQISKLLSLAGLAIAAQWPVLFYSGALSGLDRQTWTAGIGASFSTLRGVGAALILWQVSATPEAFFLWSTACSLGHSLAVGIAYRCARPPALRSGRPRLATIRSVRRFAAGMSVLGMLAIIVTQADKLLLSAWLPLEQYGHYMVAATLSTIPQFIVAPVSAALLPELSRTLAHGQSARALSTYWRASRWLAVALAAPAGLALMFGEPILLAWSGNSTLASQTGVALSLLMMGSCLNGLMCIPYAWQIARGWPRVPIRINIFSLFIMLPTLWFGARSFGAAGAGFAWMAFNLSYLALNLRSMISIAPETRPVENLLRDNLRPFFASVIVCAIASTLPLPETRFLLGVWLFCVLLAAAIAAFVATPRCIADAMSWLQPHSHARHD</sequence>
<dbReference type="RefSeq" id="WP_169262397.1">
    <property type="nucleotide sequence ID" value="NZ_WTVQ01000056.1"/>
</dbReference>
<evidence type="ECO:0000313" key="7">
    <source>
        <dbReference type="EMBL" id="NMG77267.1"/>
    </source>
</evidence>
<evidence type="ECO:0000256" key="5">
    <source>
        <dbReference type="ARBA" id="ARBA00023136"/>
    </source>
</evidence>
<name>A0ABX1QIG4_9RHOO</name>
<feature type="transmembrane region" description="Helical" evidence="6">
    <location>
        <begin position="442"/>
        <end position="459"/>
    </location>
</feature>
<keyword evidence="5 6" id="KW-0472">Membrane</keyword>
<evidence type="ECO:0000256" key="1">
    <source>
        <dbReference type="ARBA" id="ARBA00004651"/>
    </source>
</evidence>
<evidence type="ECO:0000256" key="2">
    <source>
        <dbReference type="ARBA" id="ARBA00022475"/>
    </source>
</evidence>
<feature type="transmembrane region" description="Helical" evidence="6">
    <location>
        <begin position="128"/>
        <end position="146"/>
    </location>
</feature>
<keyword evidence="3 6" id="KW-0812">Transmembrane</keyword>
<protein>
    <submittedName>
        <fullName evidence="7">Oligosaccharide flippase family protein</fullName>
    </submittedName>
</protein>
<keyword evidence="4 6" id="KW-1133">Transmembrane helix</keyword>